<evidence type="ECO:0000313" key="1">
    <source>
        <dbReference type="EMBL" id="GIY49153.1"/>
    </source>
</evidence>
<reference evidence="1 2" key="1">
    <citation type="submission" date="2021-06" db="EMBL/GenBank/DDBJ databases">
        <title>Caerostris darwini draft genome.</title>
        <authorList>
            <person name="Kono N."/>
            <person name="Arakawa K."/>
        </authorList>
    </citation>
    <scope>NUCLEOTIDE SEQUENCE [LARGE SCALE GENOMIC DNA]</scope>
</reference>
<accession>A0AAV4TRC0</accession>
<comment type="caution">
    <text evidence="1">The sequence shown here is derived from an EMBL/GenBank/DDBJ whole genome shotgun (WGS) entry which is preliminary data.</text>
</comment>
<sequence>MKNCSVRRNGCENEFGIGSGTKWSALCTPFALPEDACQRKCSEVCTSRYPSPQEVPETAEGLKNVCGYFSDIMPCIKEFVDKCGTLNADLFRGYVLDESIGNIIETTKAVCRPDSKIHKVIVEKMSCLKEVSEGEAQYCQLKEANTLRLLREHLGSEELSPFRHVKKCLFPALSMNCYVGEIYKKCGSDAKDASLEFLEKFKILTNDCRKTLHPEFLMLLDLVKMLTKEEIYVRKFFE</sequence>
<protein>
    <submittedName>
        <fullName evidence="1">Uncharacterized protein</fullName>
    </submittedName>
</protein>
<dbReference type="EMBL" id="BPLQ01010207">
    <property type="protein sequence ID" value="GIY49153.1"/>
    <property type="molecule type" value="Genomic_DNA"/>
</dbReference>
<dbReference type="Proteomes" id="UP001054837">
    <property type="component" value="Unassembled WGS sequence"/>
</dbReference>
<organism evidence="1 2">
    <name type="scientific">Caerostris darwini</name>
    <dbReference type="NCBI Taxonomy" id="1538125"/>
    <lineage>
        <taxon>Eukaryota</taxon>
        <taxon>Metazoa</taxon>
        <taxon>Ecdysozoa</taxon>
        <taxon>Arthropoda</taxon>
        <taxon>Chelicerata</taxon>
        <taxon>Arachnida</taxon>
        <taxon>Araneae</taxon>
        <taxon>Araneomorphae</taxon>
        <taxon>Entelegynae</taxon>
        <taxon>Araneoidea</taxon>
        <taxon>Araneidae</taxon>
        <taxon>Caerostris</taxon>
    </lineage>
</organism>
<gene>
    <name evidence="1" type="primary">AVEN_59067_1</name>
    <name evidence="1" type="ORF">CDAR_436991</name>
</gene>
<proteinExistence type="predicted"/>
<keyword evidence="2" id="KW-1185">Reference proteome</keyword>
<dbReference type="AlphaFoldDB" id="A0AAV4TRC0"/>
<name>A0AAV4TRC0_9ARAC</name>
<evidence type="ECO:0000313" key="2">
    <source>
        <dbReference type="Proteomes" id="UP001054837"/>
    </source>
</evidence>